<evidence type="ECO:0000313" key="1">
    <source>
        <dbReference type="EMBL" id="KAG0150770.1"/>
    </source>
</evidence>
<dbReference type="EMBL" id="MU167217">
    <property type="protein sequence ID" value="KAG0150770.1"/>
    <property type="molecule type" value="Genomic_DNA"/>
</dbReference>
<keyword evidence="2" id="KW-1185">Reference proteome</keyword>
<dbReference type="AlphaFoldDB" id="A0A9P6NWM0"/>
<name>A0A9P6NWM0_9BASI</name>
<feature type="non-terminal residue" evidence="1">
    <location>
        <position position="83"/>
    </location>
</feature>
<proteinExistence type="predicted"/>
<reference evidence="1" key="1">
    <citation type="submission" date="2013-11" db="EMBL/GenBank/DDBJ databases">
        <title>Genome sequence of the fusiform rust pathogen reveals effectors for host alternation and coevolution with pine.</title>
        <authorList>
            <consortium name="DOE Joint Genome Institute"/>
            <person name="Smith K."/>
            <person name="Pendleton A."/>
            <person name="Kubisiak T."/>
            <person name="Anderson C."/>
            <person name="Salamov A."/>
            <person name="Aerts A."/>
            <person name="Riley R."/>
            <person name="Clum A."/>
            <person name="Lindquist E."/>
            <person name="Ence D."/>
            <person name="Campbell M."/>
            <person name="Kronenberg Z."/>
            <person name="Feau N."/>
            <person name="Dhillon B."/>
            <person name="Hamelin R."/>
            <person name="Burleigh J."/>
            <person name="Smith J."/>
            <person name="Yandell M."/>
            <person name="Nelson C."/>
            <person name="Grigoriev I."/>
            <person name="Davis J."/>
        </authorList>
    </citation>
    <scope>NUCLEOTIDE SEQUENCE</scope>
    <source>
        <strain evidence="1">G11</strain>
    </source>
</reference>
<organism evidence="1 2">
    <name type="scientific">Cronartium quercuum f. sp. fusiforme G11</name>
    <dbReference type="NCBI Taxonomy" id="708437"/>
    <lineage>
        <taxon>Eukaryota</taxon>
        <taxon>Fungi</taxon>
        <taxon>Dikarya</taxon>
        <taxon>Basidiomycota</taxon>
        <taxon>Pucciniomycotina</taxon>
        <taxon>Pucciniomycetes</taxon>
        <taxon>Pucciniales</taxon>
        <taxon>Coleosporiaceae</taxon>
        <taxon>Cronartium</taxon>
    </lineage>
</organism>
<dbReference type="Proteomes" id="UP000886653">
    <property type="component" value="Unassembled WGS sequence"/>
</dbReference>
<accession>A0A9P6NWM0</accession>
<sequence length="83" mass="9345">MPPPPSTVRHPYRHPAQPWLLCFLLTRPSDTIADQVPLNQPPPALPSSQTHFTRTVVHFHSALTYVRISKLCSKTLYSCALVL</sequence>
<evidence type="ECO:0000313" key="2">
    <source>
        <dbReference type="Proteomes" id="UP000886653"/>
    </source>
</evidence>
<comment type="caution">
    <text evidence="1">The sequence shown here is derived from an EMBL/GenBank/DDBJ whole genome shotgun (WGS) entry which is preliminary data.</text>
</comment>
<gene>
    <name evidence="1" type="ORF">CROQUDRAFT_652013</name>
</gene>
<protein>
    <submittedName>
        <fullName evidence="1">Uncharacterized protein</fullName>
    </submittedName>
</protein>